<keyword evidence="2" id="KW-1185">Reference proteome</keyword>
<organism evidence="1 2">
    <name type="scientific">Austropuccinia psidii MF-1</name>
    <dbReference type="NCBI Taxonomy" id="1389203"/>
    <lineage>
        <taxon>Eukaryota</taxon>
        <taxon>Fungi</taxon>
        <taxon>Dikarya</taxon>
        <taxon>Basidiomycota</taxon>
        <taxon>Pucciniomycotina</taxon>
        <taxon>Pucciniomycetes</taxon>
        <taxon>Pucciniales</taxon>
        <taxon>Sphaerophragmiaceae</taxon>
        <taxon>Austropuccinia</taxon>
    </lineage>
</organism>
<comment type="caution">
    <text evidence="1">The sequence shown here is derived from an EMBL/GenBank/DDBJ whole genome shotgun (WGS) entry which is preliminary data.</text>
</comment>
<name>A0A9Q3C708_9BASI</name>
<protein>
    <submittedName>
        <fullName evidence="1">Uncharacterized protein</fullName>
    </submittedName>
</protein>
<evidence type="ECO:0000313" key="1">
    <source>
        <dbReference type="EMBL" id="MBW0478218.1"/>
    </source>
</evidence>
<accession>A0A9Q3C708</accession>
<dbReference type="EMBL" id="AVOT02005101">
    <property type="protein sequence ID" value="MBW0478218.1"/>
    <property type="molecule type" value="Genomic_DNA"/>
</dbReference>
<dbReference type="Proteomes" id="UP000765509">
    <property type="component" value="Unassembled WGS sequence"/>
</dbReference>
<sequence length="161" mass="18669">MHNWFEGIIQHHFQNRWKWDFEKFQPMGNKSQNHDSDDDFEMQDDNTLSQSGISWEQTHNMISAFSNVRVPFGVTCIPQWLGQAKEGKIKASKWNSLFSIYLPLAEIDIFLEDIEKLSANQTKAVKTCLLVENLAALVACTHILEQKLITVANFLSFEEEY</sequence>
<evidence type="ECO:0000313" key="2">
    <source>
        <dbReference type="Proteomes" id="UP000765509"/>
    </source>
</evidence>
<reference evidence="1" key="1">
    <citation type="submission" date="2021-03" db="EMBL/GenBank/DDBJ databases">
        <title>Draft genome sequence of rust myrtle Austropuccinia psidii MF-1, a brazilian biotype.</title>
        <authorList>
            <person name="Quecine M.C."/>
            <person name="Pachon D.M.R."/>
            <person name="Bonatelli M.L."/>
            <person name="Correr F.H."/>
            <person name="Franceschini L.M."/>
            <person name="Leite T.F."/>
            <person name="Margarido G.R.A."/>
            <person name="Almeida C.A."/>
            <person name="Ferrarezi J.A."/>
            <person name="Labate C.A."/>
        </authorList>
    </citation>
    <scope>NUCLEOTIDE SEQUENCE</scope>
    <source>
        <strain evidence="1">MF-1</strain>
    </source>
</reference>
<proteinExistence type="predicted"/>
<gene>
    <name evidence="1" type="ORF">O181_017933</name>
</gene>
<dbReference type="OrthoDB" id="3247418at2759"/>
<dbReference type="AlphaFoldDB" id="A0A9Q3C708"/>